<dbReference type="EMBL" id="KN822156">
    <property type="protein sequence ID" value="KIM54392.1"/>
    <property type="molecule type" value="Genomic_DNA"/>
</dbReference>
<evidence type="ECO:0000256" key="1">
    <source>
        <dbReference type="ARBA" id="ARBA00004141"/>
    </source>
</evidence>
<comment type="subcellular location">
    <subcellularLocation>
        <location evidence="1">Membrane</location>
        <topology evidence="1">Multi-pass membrane protein</topology>
    </subcellularLocation>
</comment>
<dbReference type="PANTHER" id="PTHR23504:SF15">
    <property type="entry name" value="MAJOR FACILITATOR SUPERFAMILY (MFS) PROFILE DOMAIN-CONTAINING PROTEIN"/>
    <property type="match status" value="1"/>
</dbReference>
<dbReference type="CDD" id="cd17330">
    <property type="entry name" value="MFS_SLC46_TetA_like"/>
    <property type="match status" value="1"/>
</dbReference>
<name>A0A0C2ZP50_9AGAM</name>
<evidence type="ECO:0000313" key="9">
    <source>
        <dbReference type="Proteomes" id="UP000053989"/>
    </source>
</evidence>
<feature type="domain" description="Major facilitator superfamily (MFS) profile" evidence="7">
    <location>
        <begin position="24"/>
        <end position="465"/>
    </location>
</feature>
<feature type="transmembrane region" description="Helical" evidence="6">
    <location>
        <begin position="154"/>
        <end position="175"/>
    </location>
</feature>
<sequence length="485" mass="52661">MTVDEITPLLSKKSKIKSPLPKCQLSLVLLLMFAEPISAHYIFPFINQLISELGITGGDDRKIGYYAGLVESLFFVAQALTTLHWSRLSDHVGRKPVLLIGLVGLSISNVCFGLSTKFWMIIASRFIAGALNGNVGVMKSVIGDITDHTNLAQAFVLMSPVFSVGASVASLYGGALTKPHEQWPALFSGIFWQTYPYFLPCLISALFTTIALLIAAAFLKESLPPKRSKKHFDFRASLERVHDDASDNDTSPVPLRTLIKTYSVMLPIANYGALALVEIGCIALLPLFFATPIEIGGLGLPPSIIGTYLAISGLLNGLFQVLFTSQLIDRFGERKIFCTSVLAFFPLIAVFPLMSLVAQSQQKLGPIVWALIILQCLFRLILSMSFSAITVFVTRASPNRYSLGTMNGLGQTTSSIARAFGPAAFSSIFAFSKESNILGGNLIYIILLVLACFLVFLSQFLPELNNDGDEYDGNATATIFPDDAA</sequence>
<evidence type="ECO:0000256" key="5">
    <source>
        <dbReference type="ARBA" id="ARBA00023136"/>
    </source>
</evidence>
<gene>
    <name evidence="8" type="ORF">SCLCIDRAFT_1222098</name>
</gene>
<dbReference type="InterPro" id="IPR001958">
    <property type="entry name" value="Tet-R_TetA/multi-R_MdtG-like"/>
</dbReference>
<keyword evidence="3 6" id="KW-0812">Transmembrane</keyword>
<feature type="transmembrane region" description="Helical" evidence="6">
    <location>
        <begin position="367"/>
        <end position="393"/>
    </location>
</feature>
<feature type="transmembrane region" description="Helical" evidence="6">
    <location>
        <begin position="268"/>
        <end position="291"/>
    </location>
</feature>
<keyword evidence="2" id="KW-0813">Transport</keyword>
<feature type="transmembrane region" description="Helical" evidence="6">
    <location>
        <begin position="63"/>
        <end position="85"/>
    </location>
</feature>
<dbReference type="AlphaFoldDB" id="A0A0C2ZP50"/>
<keyword evidence="4 6" id="KW-1133">Transmembrane helix</keyword>
<reference evidence="8 9" key="1">
    <citation type="submission" date="2014-04" db="EMBL/GenBank/DDBJ databases">
        <authorList>
            <consortium name="DOE Joint Genome Institute"/>
            <person name="Kuo A."/>
            <person name="Kohler A."/>
            <person name="Nagy L.G."/>
            <person name="Floudas D."/>
            <person name="Copeland A."/>
            <person name="Barry K.W."/>
            <person name="Cichocki N."/>
            <person name="Veneault-Fourrey C."/>
            <person name="LaButti K."/>
            <person name="Lindquist E.A."/>
            <person name="Lipzen A."/>
            <person name="Lundell T."/>
            <person name="Morin E."/>
            <person name="Murat C."/>
            <person name="Sun H."/>
            <person name="Tunlid A."/>
            <person name="Henrissat B."/>
            <person name="Grigoriev I.V."/>
            <person name="Hibbett D.S."/>
            <person name="Martin F."/>
            <person name="Nordberg H.P."/>
            <person name="Cantor M.N."/>
            <person name="Hua S.X."/>
        </authorList>
    </citation>
    <scope>NUCLEOTIDE SEQUENCE [LARGE SCALE GENOMIC DNA]</scope>
    <source>
        <strain evidence="8 9">Foug A</strain>
    </source>
</reference>
<proteinExistence type="predicted"/>
<dbReference type="PANTHER" id="PTHR23504">
    <property type="entry name" value="MAJOR FACILITATOR SUPERFAMILY DOMAIN-CONTAINING PROTEIN 10"/>
    <property type="match status" value="1"/>
</dbReference>
<dbReference type="InterPro" id="IPR011701">
    <property type="entry name" value="MFS"/>
</dbReference>
<feature type="transmembrane region" description="Helical" evidence="6">
    <location>
        <begin position="336"/>
        <end position="355"/>
    </location>
</feature>
<dbReference type="Pfam" id="PF07690">
    <property type="entry name" value="MFS_1"/>
    <property type="match status" value="1"/>
</dbReference>
<keyword evidence="9" id="KW-1185">Reference proteome</keyword>
<dbReference type="PRINTS" id="PR01035">
    <property type="entry name" value="TCRTETA"/>
</dbReference>
<feature type="transmembrane region" description="Helical" evidence="6">
    <location>
        <begin position="195"/>
        <end position="219"/>
    </location>
</feature>
<evidence type="ECO:0000256" key="4">
    <source>
        <dbReference type="ARBA" id="ARBA00022989"/>
    </source>
</evidence>
<keyword evidence="5 6" id="KW-0472">Membrane</keyword>
<evidence type="ECO:0000256" key="6">
    <source>
        <dbReference type="SAM" id="Phobius"/>
    </source>
</evidence>
<dbReference type="GO" id="GO:0016020">
    <property type="term" value="C:membrane"/>
    <property type="evidence" value="ECO:0007669"/>
    <property type="project" value="UniProtKB-SubCell"/>
</dbReference>
<feature type="transmembrane region" description="Helical" evidence="6">
    <location>
        <begin position="97"/>
        <end position="115"/>
    </location>
</feature>
<dbReference type="HOGENOM" id="CLU_001265_54_6_1"/>
<evidence type="ECO:0000256" key="2">
    <source>
        <dbReference type="ARBA" id="ARBA00022448"/>
    </source>
</evidence>
<feature type="transmembrane region" description="Helical" evidence="6">
    <location>
        <begin position="303"/>
        <end position="324"/>
    </location>
</feature>
<dbReference type="PROSITE" id="PS50850">
    <property type="entry name" value="MFS"/>
    <property type="match status" value="1"/>
</dbReference>
<dbReference type="OrthoDB" id="419616at2759"/>
<dbReference type="InParanoid" id="A0A0C2ZP50"/>
<dbReference type="InterPro" id="IPR020846">
    <property type="entry name" value="MFS_dom"/>
</dbReference>
<dbReference type="Proteomes" id="UP000053989">
    <property type="component" value="Unassembled WGS sequence"/>
</dbReference>
<dbReference type="SUPFAM" id="SSF103473">
    <property type="entry name" value="MFS general substrate transporter"/>
    <property type="match status" value="1"/>
</dbReference>
<reference evidence="9" key="2">
    <citation type="submission" date="2015-01" db="EMBL/GenBank/DDBJ databases">
        <title>Evolutionary Origins and Diversification of the Mycorrhizal Mutualists.</title>
        <authorList>
            <consortium name="DOE Joint Genome Institute"/>
            <consortium name="Mycorrhizal Genomics Consortium"/>
            <person name="Kohler A."/>
            <person name="Kuo A."/>
            <person name="Nagy L.G."/>
            <person name="Floudas D."/>
            <person name="Copeland A."/>
            <person name="Barry K.W."/>
            <person name="Cichocki N."/>
            <person name="Veneault-Fourrey C."/>
            <person name="LaButti K."/>
            <person name="Lindquist E.A."/>
            <person name="Lipzen A."/>
            <person name="Lundell T."/>
            <person name="Morin E."/>
            <person name="Murat C."/>
            <person name="Riley R."/>
            <person name="Ohm R."/>
            <person name="Sun H."/>
            <person name="Tunlid A."/>
            <person name="Henrissat B."/>
            <person name="Grigoriev I.V."/>
            <person name="Hibbett D.S."/>
            <person name="Martin F."/>
        </authorList>
    </citation>
    <scope>NUCLEOTIDE SEQUENCE [LARGE SCALE GENOMIC DNA]</scope>
    <source>
        <strain evidence="9">Foug A</strain>
    </source>
</reference>
<accession>A0A0C2ZP50</accession>
<protein>
    <recommendedName>
        <fullName evidence="7">Major facilitator superfamily (MFS) profile domain-containing protein</fullName>
    </recommendedName>
</protein>
<dbReference type="InterPro" id="IPR036259">
    <property type="entry name" value="MFS_trans_sf"/>
</dbReference>
<organism evidence="8 9">
    <name type="scientific">Scleroderma citrinum Foug A</name>
    <dbReference type="NCBI Taxonomy" id="1036808"/>
    <lineage>
        <taxon>Eukaryota</taxon>
        <taxon>Fungi</taxon>
        <taxon>Dikarya</taxon>
        <taxon>Basidiomycota</taxon>
        <taxon>Agaricomycotina</taxon>
        <taxon>Agaricomycetes</taxon>
        <taxon>Agaricomycetidae</taxon>
        <taxon>Boletales</taxon>
        <taxon>Sclerodermatineae</taxon>
        <taxon>Sclerodermataceae</taxon>
        <taxon>Scleroderma</taxon>
    </lineage>
</organism>
<dbReference type="Gene3D" id="1.20.1250.20">
    <property type="entry name" value="MFS general substrate transporter like domains"/>
    <property type="match status" value="1"/>
</dbReference>
<evidence type="ECO:0000259" key="7">
    <source>
        <dbReference type="PROSITE" id="PS50850"/>
    </source>
</evidence>
<evidence type="ECO:0000313" key="8">
    <source>
        <dbReference type="EMBL" id="KIM54392.1"/>
    </source>
</evidence>
<evidence type="ECO:0000256" key="3">
    <source>
        <dbReference type="ARBA" id="ARBA00022692"/>
    </source>
</evidence>
<dbReference type="GO" id="GO:0022857">
    <property type="term" value="F:transmembrane transporter activity"/>
    <property type="evidence" value="ECO:0007669"/>
    <property type="project" value="InterPro"/>
</dbReference>
<feature type="transmembrane region" description="Helical" evidence="6">
    <location>
        <begin position="442"/>
        <end position="461"/>
    </location>
</feature>